<proteinExistence type="predicted"/>
<reference evidence="1 2" key="1">
    <citation type="submission" date="2019-07" db="EMBL/GenBank/DDBJ databases">
        <title>Full genome sequence of Luteimonas sp. Gr-4.</title>
        <authorList>
            <person name="Im W.-T."/>
        </authorList>
    </citation>
    <scope>NUCLEOTIDE SEQUENCE [LARGE SCALE GENOMIC DNA]</scope>
    <source>
        <strain evidence="1 2">Gr-4</strain>
    </source>
</reference>
<dbReference type="PANTHER" id="PTHR21174">
    <property type="match status" value="1"/>
</dbReference>
<dbReference type="InterPro" id="IPR009218">
    <property type="entry name" value="HD_phosphohydro"/>
</dbReference>
<keyword evidence="2" id="KW-1185">Reference proteome</keyword>
<accession>A0A518N6U5</accession>
<dbReference type="RefSeq" id="WP_144893518.1">
    <property type="nucleotide sequence ID" value="NZ_CP042218.1"/>
</dbReference>
<evidence type="ECO:0000313" key="1">
    <source>
        <dbReference type="EMBL" id="QDW67628.1"/>
    </source>
</evidence>
<dbReference type="PANTHER" id="PTHR21174:SF0">
    <property type="entry name" value="HD PHOSPHOHYDROLASE FAMILY PROTEIN-RELATED"/>
    <property type="match status" value="1"/>
</dbReference>
<dbReference type="EMBL" id="CP042218">
    <property type="protein sequence ID" value="QDW67628.1"/>
    <property type="molecule type" value="Genomic_DNA"/>
</dbReference>
<gene>
    <name evidence="1" type="ORF">FPZ22_12680</name>
</gene>
<dbReference type="Proteomes" id="UP000316584">
    <property type="component" value="Chromosome"/>
</dbReference>
<dbReference type="SUPFAM" id="SSF109604">
    <property type="entry name" value="HD-domain/PDEase-like"/>
    <property type="match status" value="1"/>
</dbReference>
<protein>
    <recommendedName>
        <fullName evidence="3">N-methyl-D-aspartate receptor NMDAR2C subunit</fullName>
    </recommendedName>
</protein>
<dbReference type="PIRSF" id="PIRSF035170">
    <property type="entry name" value="HD_phosphohydro"/>
    <property type="match status" value="1"/>
</dbReference>
<evidence type="ECO:0008006" key="3">
    <source>
        <dbReference type="Google" id="ProtNLM"/>
    </source>
</evidence>
<dbReference type="AlphaFoldDB" id="A0A518N6U5"/>
<dbReference type="Gene3D" id="1.10.3210.10">
    <property type="entry name" value="Hypothetical protein af1432"/>
    <property type="match status" value="1"/>
</dbReference>
<sequence>MRELIPLPPDMLAGLREAHATPPRAYHHFGHVQAVLAHYGAVAAGPGWARPREVWLAVLYHDAVYKAGRRDNEARSAALAAADIARWLSGAGLDTGFVVELIELTARHGALAPGDLGPGAEGDDRRHFLDCDMAILGADAATFDAYDRAIAEEYRSVVPAWLFRIRRRRFLRGLLHSERIYLSAFFHERLDAPARANLRRVLGDPPTAAA</sequence>
<evidence type="ECO:0000313" key="2">
    <source>
        <dbReference type="Proteomes" id="UP000316584"/>
    </source>
</evidence>
<dbReference type="OrthoDB" id="9808993at2"/>
<name>A0A518N6U5_9GAMM</name>
<organism evidence="1 2">
    <name type="scientific">Luteimonas granuli</name>
    <dbReference type="NCBI Taxonomy" id="1176533"/>
    <lineage>
        <taxon>Bacteria</taxon>
        <taxon>Pseudomonadati</taxon>
        <taxon>Pseudomonadota</taxon>
        <taxon>Gammaproteobacteria</taxon>
        <taxon>Lysobacterales</taxon>
        <taxon>Lysobacteraceae</taxon>
        <taxon>Luteimonas</taxon>
    </lineage>
</organism>
<dbReference type="KEGG" id="lug:FPZ22_12680"/>